<feature type="domain" description="PAC" evidence="11">
    <location>
        <begin position="167"/>
        <end position="219"/>
    </location>
</feature>
<dbReference type="InterPro" id="IPR003594">
    <property type="entry name" value="HATPase_dom"/>
</dbReference>
<dbReference type="SMART" id="SM00388">
    <property type="entry name" value="HisKA"/>
    <property type="match status" value="1"/>
</dbReference>
<dbReference type="InterPro" id="IPR036890">
    <property type="entry name" value="HATPase_C_sf"/>
</dbReference>
<evidence type="ECO:0000256" key="1">
    <source>
        <dbReference type="ARBA" id="ARBA00000085"/>
    </source>
</evidence>
<dbReference type="InterPro" id="IPR000700">
    <property type="entry name" value="PAS-assoc_C"/>
</dbReference>
<evidence type="ECO:0000256" key="4">
    <source>
        <dbReference type="ARBA" id="ARBA00022679"/>
    </source>
</evidence>
<evidence type="ECO:0000259" key="10">
    <source>
        <dbReference type="PROSITE" id="PS50112"/>
    </source>
</evidence>
<protein>
    <recommendedName>
        <fullName evidence="2">histidine kinase</fullName>
        <ecNumber evidence="2">2.7.13.3</ecNumber>
    </recommendedName>
</protein>
<dbReference type="Gene3D" id="1.10.287.130">
    <property type="match status" value="1"/>
</dbReference>
<proteinExistence type="predicted"/>
<gene>
    <name evidence="12" type="ORF">UW32_C0003G0130</name>
</gene>
<dbReference type="Gene3D" id="3.30.450.20">
    <property type="entry name" value="PAS domain"/>
    <property type="match status" value="4"/>
</dbReference>
<keyword evidence="8" id="KW-0843">Virulence</keyword>
<dbReference type="CDD" id="cd00082">
    <property type="entry name" value="HisKA"/>
    <property type="match status" value="1"/>
</dbReference>
<dbReference type="EC" id="2.7.13.3" evidence="2"/>
<dbReference type="InterPro" id="IPR004358">
    <property type="entry name" value="Sig_transdc_His_kin-like_C"/>
</dbReference>
<dbReference type="PANTHER" id="PTHR41523">
    <property type="entry name" value="TWO-COMPONENT SYSTEM SENSOR PROTEIN"/>
    <property type="match status" value="1"/>
</dbReference>
<feature type="domain" description="PAC" evidence="11">
    <location>
        <begin position="411"/>
        <end position="463"/>
    </location>
</feature>
<dbReference type="SMART" id="SM00091">
    <property type="entry name" value="PAS"/>
    <property type="match status" value="3"/>
</dbReference>
<sequence>GGAAKMFGYTAQESIGKNISFLAPPEMQDEMPKLLERVKAGEVIADYDTVRVRKDGSRIDIALSISPIQTEDGTIIGASLVKRDITLSKAAEESMRQTQLIVENSYDAIIGETLDAIITGWNGGAAKMFGYTAQESIGKNISFLAPPEMQDEMPKLLERIKAGEVIADYDTVRVRKDGSRIAVALSISPIKTEDGAIIGASLVKRDITLRKGAEESMRQIQLIVEESHDAIIGKTLDGIITSWNGGAVKMFGYSPSEVIGKPMTNLFTPELKDELPRLLEKVRRGEVIADYDSIWLREDGTQANVEFSISPVHTEDGTIIGASLVGRDITLRKKSEESLRQTQLIVENSYDAIIGETLDGIITTWNRGAVKMFGYSPEEAIGKPVIFLLPLEIQNEVSTLLNKIKEGEAIADYDSVRVRKDGVQIDIALSISPIKTEDGTIIGASIVERDITARKKSDRQIKELNEVRSKFISIMSHQLRTPLTVVNWNLESVLDGDFGKLDDTVQKFLLATHKSSVEITHRIHDLLTAIDIEEGRIVFEKDEVALDSIAAAVMNEITKRSELKNIACEYIAPEGDLPTIEGDGEKIRAAINKMMENAIIYTKENGKIIARLERKGDKVRFEVKDSGVGIPTPEQHRVFTRFFRASNATVMQPDSFGLGLFIAKSFIEQHEGTIGFESKEGEGSTFWFEIPMKLAHS</sequence>
<evidence type="ECO:0000313" key="13">
    <source>
        <dbReference type="Proteomes" id="UP000034051"/>
    </source>
</evidence>
<keyword evidence="4" id="KW-0808">Transferase</keyword>
<feature type="domain" description="PAS" evidence="10">
    <location>
        <begin position="338"/>
        <end position="408"/>
    </location>
</feature>
<dbReference type="PRINTS" id="PR00344">
    <property type="entry name" value="BCTRLSENSOR"/>
</dbReference>
<dbReference type="PROSITE" id="PS50113">
    <property type="entry name" value="PAC"/>
    <property type="match status" value="4"/>
</dbReference>
<dbReference type="Gene3D" id="3.30.565.10">
    <property type="entry name" value="Histidine kinase-like ATPase, C-terminal domain"/>
    <property type="match status" value="1"/>
</dbReference>
<dbReference type="AlphaFoldDB" id="A0A0G1JG67"/>
<dbReference type="InterPro" id="IPR003661">
    <property type="entry name" value="HisK_dim/P_dom"/>
</dbReference>
<dbReference type="InterPro" id="IPR000014">
    <property type="entry name" value="PAS"/>
</dbReference>
<dbReference type="PROSITE" id="PS50109">
    <property type="entry name" value="HIS_KIN"/>
    <property type="match status" value="1"/>
</dbReference>
<dbReference type="InterPro" id="IPR001610">
    <property type="entry name" value="PAC"/>
</dbReference>
<dbReference type="PATRIC" id="fig|1619017.3.peg.890"/>
<dbReference type="PROSITE" id="PS50112">
    <property type="entry name" value="PAS"/>
    <property type="match status" value="4"/>
</dbReference>
<keyword evidence="7" id="KW-0067">ATP-binding</keyword>
<keyword evidence="6 12" id="KW-0418">Kinase</keyword>
<feature type="domain" description="PAC" evidence="11">
    <location>
        <begin position="45"/>
        <end position="97"/>
    </location>
</feature>
<dbReference type="Proteomes" id="UP000034051">
    <property type="component" value="Unassembled WGS sequence"/>
</dbReference>
<evidence type="ECO:0000256" key="6">
    <source>
        <dbReference type="ARBA" id="ARBA00022777"/>
    </source>
</evidence>
<dbReference type="EMBL" id="LCHW01000003">
    <property type="protein sequence ID" value="KKT43027.1"/>
    <property type="molecule type" value="Genomic_DNA"/>
</dbReference>
<evidence type="ECO:0000259" key="9">
    <source>
        <dbReference type="PROSITE" id="PS50109"/>
    </source>
</evidence>
<dbReference type="Pfam" id="PF00512">
    <property type="entry name" value="HisKA"/>
    <property type="match status" value="1"/>
</dbReference>
<evidence type="ECO:0000256" key="8">
    <source>
        <dbReference type="ARBA" id="ARBA00023026"/>
    </source>
</evidence>
<reference evidence="12 13" key="1">
    <citation type="journal article" date="2015" name="Nature">
        <title>rRNA introns, odd ribosomes, and small enigmatic genomes across a large radiation of phyla.</title>
        <authorList>
            <person name="Brown C.T."/>
            <person name="Hug L.A."/>
            <person name="Thomas B.C."/>
            <person name="Sharon I."/>
            <person name="Castelle C.J."/>
            <person name="Singh A."/>
            <person name="Wilkins M.J."/>
            <person name="Williams K.H."/>
            <person name="Banfield J.F."/>
        </authorList>
    </citation>
    <scope>NUCLEOTIDE SEQUENCE [LARGE SCALE GENOMIC DNA]</scope>
</reference>
<evidence type="ECO:0000256" key="7">
    <source>
        <dbReference type="ARBA" id="ARBA00022840"/>
    </source>
</evidence>
<feature type="domain" description="PAC" evidence="11">
    <location>
        <begin position="289"/>
        <end position="341"/>
    </location>
</feature>
<dbReference type="PANTHER" id="PTHR41523:SF8">
    <property type="entry name" value="ETHYLENE RESPONSE SENSOR PROTEIN"/>
    <property type="match status" value="1"/>
</dbReference>
<evidence type="ECO:0000313" key="12">
    <source>
        <dbReference type="EMBL" id="KKT43027.1"/>
    </source>
</evidence>
<dbReference type="SUPFAM" id="SSF47384">
    <property type="entry name" value="Homodimeric domain of signal transducing histidine kinase"/>
    <property type="match status" value="1"/>
</dbReference>
<comment type="caution">
    <text evidence="12">The sequence shown here is derived from an EMBL/GenBank/DDBJ whole genome shotgun (WGS) entry which is preliminary data.</text>
</comment>
<dbReference type="InterPro" id="IPR036097">
    <property type="entry name" value="HisK_dim/P_sf"/>
</dbReference>
<keyword evidence="5" id="KW-0547">Nucleotide-binding</keyword>
<evidence type="ECO:0000259" key="11">
    <source>
        <dbReference type="PROSITE" id="PS50113"/>
    </source>
</evidence>
<dbReference type="CDD" id="cd00130">
    <property type="entry name" value="PAS"/>
    <property type="match status" value="4"/>
</dbReference>
<dbReference type="SUPFAM" id="SSF55874">
    <property type="entry name" value="ATPase domain of HSP90 chaperone/DNA topoisomerase II/histidine kinase"/>
    <property type="match status" value="1"/>
</dbReference>
<comment type="catalytic activity">
    <reaction evidence="1">
        <text>ATP + protein L-histidine = ADP + protein N-phospho-L-histidine.</text>
        <dbReference type="EC" id="2.7.13.3"/>
    </reaction>
</comment>
<dbReference type="GO" id="GO:0000155">
    <property type="term" value="F:phosphorelay sensor kinase activity"/>
    <property type="evidence" value="ECO:0007669"/>
    <property type="project" value="InterPro"/>
</dbReference>
<name>A0A0G1JG67_9BACT</name>
<feature type="domain" description="Histidine kinase" evidence="9">
    <location>
        <begin position="474"/>
        <end position="694"/>
    </location>
</feature>
<feature type="domain" description="PAS" evidence="10">
    <location>
        <begin position="1"/>
        <end position="42"/>
    </location>
</feature>
<feature type="domain" description="PAS" evidence="10">
    <location>
        <begin position="216"/>
        <end position="286"/>
    </location>
</feature>
<dbReference type="SMART" id="SM00387">
    <property type="entry name" value="HATPase_c"/>
    <property type="match status" value="1"/>
</dbReference>
<evidence type="ECO:0000256" key="5">
    <source>
        <dbReference type="ARBA" id="ARBA00022741"/>
    </source>
</evidence>
<dbReference type="CDD" id="cd00075">
    <property type="entry name" value="HATPase"/>
    <property type="match status" value="1"/>
</dbReference>
<evidence type="ECO:0000256" key="3">
    <source>
        <dbReference type="ARBA" id="ARBA00022553"/>
    </source>
</evidence>
<dbReference type="InterPro" id="IPR035965">
    <property type="entry name" value="PAS-like_dom_sf"/>
</dbReference>
<dbReference type="Pfam" id="PF13426">
    <property type="entry name" value="PAS_9"/>
    <property type="match status" value="4"/>
</dbReference>
<dbReference type="SMART" id="SM00086">
    <property type="entry name" value="PAC"/>
    <property type="match status" value="4"/>
</dbReference>
<dbReference type="SUPFAM" id="SSF55785">
    <property type="entry name" value="PYP-like sensor domain (PAS domain)"/>
    <property type="match status" value="4"/>
</dbReference>
<organism evidence="12 13">
    <name type="scientific">Candidatus Wolfebacteria bacterium GW2011_GWE2_44_13</name>
    <dbReference type="NCBI Taxonomy" id="1619017"/>
    <lineage>
        <taxon>Bacteria</taxon>
        <taxon>Candidatus Wolfeibacteriota</taxon>
    </lineage>
</organism>
<feature type="domain" description="PAS" evidence="10">
    <location>
        <begin position="94"/>
        <end position="164"/>
    </location>
</feature>
<dbReference type="NCBIfam" id="TIGR00229">
    <property type="entry name" value="sensory_box"/>
    <property type="match status" value="4"/>
</dbReference>
<dbReference type="GO" id="GO:0005524">
    <property type="term" value="F:ATP binding"/>
    <property type="evidence" value="ECO:0007669"/>
    <property type="project" value="UniProtKB-KW"/>
</dbReference>
<accession>A0A0G1JG67</accession>
<feature type="non-terminal residue" evidence="12">
    <location>
        <position position="1"/>
    </location>
</feature>
<dbReference type="InterPro" id="IPR005467">
    <property type="entry name" value="His_kinase_dom"/>
</dbReference>
<keyword evidence="3" id="KW-0597">Phosphoprotein</keyword>
<dbReference type="Pfam" id="PF02518">
    <property type="entry name" value="HATPase_c"/>
    <property type="match status" value="1"/>
</dbReference>
<evidence type="ECO:0000256" key="2">
    <source>
        <dbReference type="ARBA" id="ARBA00012438"/>
    </source>
</evidence>